<dbReference type="AlphaFoldDB" id="A0A9D1SPY9"/>
<dbReference type="PROSITE" id="PS51257">
    <property type="entry name" value="PROKAR_LIPOPROTEIN"/>
    <property type="match status" value="1"/>
</dbReference>
<evidence type="ECO:0000313" key="1">
    <source>
        <dbReference type="EMBL" id="HIU90879.1"/>
    </source>
</evidence>
<proteinExistence type="predicted"/>
<dbReference type="EMBL" id="DVOC01000044">
    <property type="protein sequence ID" value="HIU90879.1"/>
    <property type="molecule type" value="Genomic_DNA"/>
</dbReference>
<dbReference type="Proteomes" id="UP000886852">
    <property type="component" value="Unassembled WGS sequence"/>
</dbReference>
<name>A0A9D1SPY9_9BACT</name>
<sequence length="611" mass="69542">MKRATKVLVLLLIAVFLLGVFSGCGLFGRNTDKYRATTAFTVGDEKITIGKLIDTYNNYYNTYYSYITQGYITADYVLELAMDALYTQYMKVDAYKNIEGVPTYTHAGTNFANQEYLSDEEYAFTLRYIKYVIFGGLDSVVESYASADYTLAAEEEEDTSRDFVEYDDLTGCDTYSEYVYMQNFVNEEMDEYFEKYYDGIITEDVSIDEYVYANAEEAQSRLDALNARIETEEGEEEVTISFETYKGWQEKALKQYKDNVMRTYDYDVDTLVQRQTEDYILSLIATKYDYTVYAAIDGEDLTATIEELQRTYEELRDNQAAGFNVNNNFVSFIESLTDTSFILDVPDGYNYVFVKNILIPFTEEQKTVLSNLQKQLGSDTDPRYIAKRTEFAAAVVAEDFLHQDEDGENLKVENVFKMEGDSVVINPDGALGAYLAADGSVVPMEGKTATETIIELMKQYNTDTASHAAIYDYVVRVGEVPESYTAKWVDEFVDATNAAYDLAVAAGTDSGYYAIGVSSYGVHIVYLSGKVKAQVMDFNANLFNSASPEYRMYKTYFDTQSSKLLEDSLEALKEQYYNGKIVKTKEFDKFLKESDLIFDFEASLDLSEEEE</sequence>
<accession>A0A9D1SPY9</accession>
<reference evidence="1" key="2">
    <citation type="journal article" date="2021" name="PeerJ">
        <title>Extensive microbial diversity within the chicken gut microbiome revealed by metagenomics and culture.</title>
        <authorList>
            <person name="Gilroy R."/>
            <person name="Ravi A."/>
            <person name="Getino M."/>
            <person name="Pursley I."/>
            <person name="Horton D.L."/>
            <person name="Alikhan N.F."/>
            <person name="Baker D."/>
            <person name="Gharbi K."/>
            <person name="Hall N."/>
            <person name="Watson M."/>
            <person name="Adriaenssens E.M."/>
            <person name="Foster-Nyarko E."/>
            <person name="Jarju S."/>
            <person name="Secka A."/>
            <person name="Antonio M."/>
            <person name="Oren A."/>
            <person name="Chaudhuri R.R."/>
            <person name="La Ragione R."/>
            <person name="Hildebrand F."/>
            <person name="Pallen M.J."/>
        </authorList>
    </citation>
    <scope>NUCLEOTIDE SEQUENCE</scope>
    <source>
        <strain evidence="1">ChiHjej12B11-7776</strain>
    </source>
</reference>
<protein>
    <submittedName>
        <fullName evidence="1">Uncharacterized protein</fullName>
    </submittedName>
</protein>
<evidence type="ECO:0000313" key="2">
    <source>
        <dbReference type="Proteomes" id="UP000886852"/>
    </source>
</evidence>
<gene>
    <name evidence="1" type="ORF">IAC72_02540</name>
</gene>
<reference evidence="1" key="1">
    <citation type="submission" date="2020-10" db="EMBL/GenBank/DDBJ databases">
        <authorList>
            <person name="Gilroy R."/>
        </authorList>
    </citation>
    <scope>NUCLEOTIDE SEQUENCE</scope>
    <source>
        <strain evidence="1">ChiHjej12B11-7776</strain>
    </source>
</reference>
<organism evidence="1 2">
    <name type="scientific">Candidatus Fimimonas merdipullorum</name>
    <dbReference type="NCBI Taxonomy" id="2840822"/>
    <lineage>
        <taxon>Bacteria</taxon>
        <taxon>Pseudomonadati</taxon>
        <taxon>Myxococcota</taxon>
        <taxon>Myxococcia</taxon>
        <taxon>Myxococcales</taxon>
        <taxon>Cystobacterineae</taxon>
        <taxon>Myxococcaceae</taxon>
        <taxon>Myxococcaceae incertae sedis</taxon>
        <taxon>Candidatus Fimimonas</taxon>
    </lineage>
</organism>
<comment type="caution">
    <text evidence="1">The sequence shown here is derived from an EMBL/GenBank/DDBJ whole genome shotgun (WGS) entry which is preliminary data.</text>
</comment>